<feature type="region of interest" description="Disordered" evidence="2">
    <location>
        <begin position="589"/>
        <end position="941"/>
    </location>
</feature>
<dbReference type="AlphaFoldDB" id="A0A0W0FVD8"/>
<feature type="region of interest" description="Disordered" evidence="2">
    <location>
        <begin position="248"/>
        <end position="391"/>
    </location>
</feature>
<dbReference type="InterPro" id="IPR027267">
    <property type="entry name" value="AH/BAR_dom_sf"/>
</dbReference>
<feature type="compositionally biased region" description="Basic and acidic residues" evidence="2">
    <location>
        <begin position="497"/>
        <end position="536"/>
    </location>
</feature>
<feature type="compositionally biased region" description="Basic and acidic residues" evidence="2">
    <location>
        <begin position="252"/>
        <end position="267"/>
    </location>
</feature>
<proteinExistence type="predicted"/>
<feature type="compositionally biased region" description="Polar residues" evidence="2">
    <location>
        <begin position="378"/>
        <end position="388"/>
    </location>
</feature>
<feature type="region of interest" description="Disordered" evidence="2">
    <location>
        <begin position="417"/>
        <end position="577"/>
    </location>
</feature>
<dbReference type="Proteomes" id="UP000054988">
    <property type="component" value="Unassembled WGS sequence"/>
</dbReference>
<evidence type="ECO:0000256" key="2">
    <source>
        <dbReference type="SAM" id="MobiDB-lite"/>
    </source>
</evidence>
<evidence type="ECO:0008006" key="5">
    <source>
        <dbReference type="Google" id="ProtNLM"/>
    </source>
</evidence>
<dbReference type="Gene3D" id="1.20.1270.60">
    <property type="entry name" value="Arfaptin homology (AH) domain/BAR domain"/>
    <property type="match status" value="1"/>
</dbReference>
<feature type="compositionally biased region" description="Low complexity" evidence="2">
    <location>
        <begin position="843"/>
        <end position="852"/>
    </location>
</feature>
<feature type="compositionally biased region" description="Gly residues" evidence="2">
    <location>
        <begin position="788"/>
        <end position="800"/>
    </location>
</feature>
<dbReference type="Pfam" id="PF13805">
    <property type="entry name" value="Pil1"/>
    <property type="match status" value="1"/>
</dbReference>
<dbReference type="PANTHER" id="PTHR31962">
    <property type="entry name" value="SPHINGOLIPID LONG CHAIN BASE-RESPONSIVE PROTEIN PIL1"/>
    <property type="match status" value="1"/>
</dbReference>
<feature type="compositionally biased region" description="Polar residues" evidence="2">
    <location>
        <begin position="429"/>
        <end position="440"/>
    </location>
</feature>
<gene>
    <name evidence="3" type="ORF">WG66_7074</name>
</gene>
<dbReference type="GO" id="GO:0070941">
    <property type="term" value="P:eisosome assembly"/>
    <property type="evidence" value="ECO:0007669"/>
    <property type="project" value="TreeGrafter"/>
</dbReference>
<feature type="compositionally biased region" description="Low complexity" evidence="2">
    <location>
        <begin position="645"/>
        <end position="660"/>
    </location>
</feature>
<protein>
    <recommendedName>
        <fullName evidence="5">Eisosome component PIL1-domain-containing protein</fullName>
    </recommendedName>
</protein>
<dbReference type="GO" id="GO:0006897">
    <property type="term" value="P:endocytosis"/>
    <property type="evidence" value="ECO:0007669"/>
    <property type="project" value="TreeGrafter"/>
</dbReference>
<dbReference type="GO" id="GO:0005886">
    <property type="term" value="C:plasma membrane"/>
    <property type="evidence" value="ECO:0007669"/>
    <property type="project" value="TreeGrafter"/>
</dbReference>
<evidence type="ECO:0000313" key="3">
    <source>
        <dbReference type="EMBL" id="KTB40345.1"/>
    </source>
</evidence>
<feature type="compositionally biased region" description="Pro residues" evidence="2">
    <location>
        <begin position="327"/>
        <end position="341"/>
    </location>
</feature>
<keyword evidence="1" id="KW-0175">Coiled coil</keyword>
<reference evidence="3 4" key="1">
    <citation type="submission" date="2015-12" db="EMBL/GenBank/DDBJ databases">
        <title>Draft genome sequence of Moniliophthora roreri, the causal agent of frosty pod rot of cacao.</title>
        <authorList>
            <person name="Aime M.C."/>
            <person name="Diaz-Valderrama J.R."/>
            <person name="Kijpornyongpan T."/>
            <person name="Phillips-Mora W."/>
        </authorList>
    </citation>
    <scope>NUCLEOTIDE SEQUENCE [LARGE SCALE GENOMIC DNA]</scope>
    <source>
        <strain evidence="3 4">MCA 2952</strain>
    </source>
</reference>
<evidence type="ECO:0000256" key="1">
    <source>
        <dbReference type="SAM" id="Coils"/>
    </source>
</evidence>
<dbReference type="PANTHER" id="PTHR31962:SF6">
    <property type="entry name" value="EISOSOME COMPONENT PIL1-DOMAIN-CONTAINING PROTEIN"/>
    <property type="match status" value="1"/>
</dbReference>
<name>A0A0W0FVD8_MONRR</name>
<evidence type="ECO:0000313" key="4">
    <source>
        <dbReference type="Proteomes" id="UP000054988"/>
    </source>
</evidence>
<organism evidence="3 4">
    <name type="scientific">Moniliophthora roreri</name>
    <name type="common">Frosty pod rot fungus</name>
    <name type="synonym">Monilia roreri</name>
    <dbReference type="NCBI Taxonomy" id="221103"/>
    <lineage>
        <taxon>Eukaryota</taxon>
        <taxon>Fungi</taxon>
        <taxon>Dikarya</taxon>
        <taxon>Basidiomycota</taxon>
        <taxon>Agaricomycotina</taxon>
        <taxon>Agaricomycetes</taxon>
        <taxon>Agaricomycetidae</taxon>
        <taxon>Agaricales</taxon>
        <taxon>Marasmiineae</taxon>
        <taxon>Marasmiaceae</taxon>
        <taxon>Moniliophthora</taxon>
    </lineage>
</organism>
<dbReference type="EMBL" id="LATX01001589">
    <property type="protein sequence ID" value="KTB40345.1"/>
    <property type="molecule type" value="Genomic_DNA"/>
</dbReference>
<dbReference type="eggNOG" id="ENOG502QQ1T">
    <property type="taxonomic scope" value="Eukaryota"/>
</dbReference>
<feature type="coiled-coil region" evidence="1">
    <location>
        <begin position="94"/>
        <end position="166"/>
    </location>
</feature>
<dbReference type="InterPro" id="IPR028245">
    <property type="entry name" value="PIL1/LSP1"/>
</dbReference>
<dbReference type="GO" id="GO:0008289">
    <property type="term" value="F:lipid binding"/>
    <property type="evidence" value="ECO:0007669"/>
    <property type="project" value="TreeGrafter"/>
</dbReference>
<comment type="caution">
    <text evidence="3">The sequence shown here is derived from an EMBL/GenBank/DDBJ whole genome shotgun (WGS) entry which is preliminary data.</text>
</comment>
<sequence length="941" mass="100288">MFKSAATKLAHNTTIPSLGGNSDLRPLQDLITAEKLVLSSLQKLSADFTKAAESLRTWGMGEGDDLGDVLSASTNLLNYFSNALAQYATHEHSIREHLKAIRTREENLDELKRRRKALHSKADAAEKKLSRMSPEHKNLSLQTDTLNRLREEIRMMDSEIMTEEAALGDFKRSKTRALLGLKFGGLLECCEKGTIAGEFGKLVVMEIPDVVTQPGMARPMYTGQQNVYGLLQEAQHCVGEIAFSTVPAAEPRLPRPPHENRPSDNIHDNVPASAMRSEGGFSGNDGYLPAPQNTGSGHFMDVSDMSTSTFLSGAPSSISPTTASRFSPPPQIPHPSQPPFPQIEQASRSTDDFGASPPQPDSKNLPGGGRFATFPVKTHTSQGSTSAGYQLRDEPPLLHHASTEDDSFSSSIAAALNDGRSSLDGPAPSYTTHQIHTSYGQDPPRSRSPPTIAPPAAMGSPWENAQSPMASRDLVSGADGKRRAQDDQSDEGGLAYDRSDIETAHQSKHESRHVRFGEISDVDTELRKRHEAERLMLEPINTDVIPDANAPRASPRRVPPPTLSPEEEEKELNAAAAREISRELDALNFSAQGSIRGGRSDDILPSPVRGRNDSFGGPVSPINREPSPLLPPSAPFVNRGPSPRPESLPSSPVVAAPQSPIGQSPLANNPPAVSPYVPDSHRTASPPVSPVRETSSSPISPKAPSPVLPLPTINMPERSSSSFSSLRGGASPYQTPPEFPRSPLGTRSTSSLVDRSPGASPAPPPAGTRTISAAAFRRPAKTGSDAGSIGGGIGGGGLGQGLADTSPLHLKKRLPSSPYPPQRPGSSGNQAPGAGTGRERSDSQMSTQQPVTSSPPHPPPNYSERDADDQFDLSAYTSDPAPGLGSPVRSDFGSLGQMRVANPEDERDYNNHYSLPPGAAPATPGGYRDGRFATNLENELR</sequence>
<dbReference type="GO" id="GO:0036286">
    <property type="term" value="C:eisosome filament"/>
    <property type="evidence" value="ECO:0007669"/>
    <property type="project" value="TreeGrafter"/>
</dbReference>
<accession>A0A0W0FVD8</accession>
<feature type="compositionally biased region" description="Polar residues" evidence="2">
    <location>
        <begin position="304"/>
        <end position="325"/>
    </location>
</feature>
<feature type="compositionally biased region" description="Low complexity" evidence="2">
    <location>
        <begin position="916"/>
        <end position="926"/>
    </location>
</feature>